<accession>A0A2U8DLW3</accession>
<gene>
    <name evidence="4" type="ORF">B9W14_04055</name>
</gene>
<dbReference type="GO" id="GO:0016758">
    <property type="term" value="F:hexosyltransferase activity"/>
    <property type="evidence" value="ECO:0007669"/>
    <property type="project" value="InterPro"/>
</dbReference>
<organism evidence="4 5">
    <name type="scientific">Clostridium drakei</name>
    <dbReference type="NCBI Taxonomy" id="332101"/>
    <lineage>
        <taxon>Bacteria</taxon>
        <taxon>Bacillati</taxon>
        <taxon>Bacillota</taxon>
        <taxon>Clostridia</taxon>
        <taxon>Eubacteriales</taxon>
        <taxon>Clostridiaceae</taxon>
        <taxon>Clostridium</taxon>
    </lineage>
</organism>
<dbReference type="Gene3D" id="3.40.50.2000">
    <property type="entry name" value="Glycogen Phosphorylase B"/>
    <property type="match status" value="1"/>
</dbReference>
<dbReference type="InterPro" id="IPR020023">
    <property type="entry name" value="PseG"/>
</dbReference>
<keyword evidence="4" id="KW-0378">Hydrolase</keyword>
<dbReference type="EMBL" id="CP020953">
    <property type="protein sequence ID" value="AWI03689.1"/>
    <property type="molecule type" value="Genomic_DNA"/>
</dbReference>
<evidence type="ECO:0000313" key="5">
    <source>
        <dbReference type="Proteomes" id="UP000244910"/>
    </source>
</evidence>
<dbReference type="Gene3D" id="3.40.50.11190">
    <property type="match status" value="1"/>
</dbReference>
<dbReference type="OrthoDB" id="9805604at2"/>
<feature type="domain" description="Glycosyl transferase family 28 C-terminal" evidence="3">
    <location>
        <begin position="192"/>
        <end position="334"/>
    </location>
</feature>
<evidence type="ECO:0000313" key="4">
    <source>
        <dbReference type="EMBL" id="AWI03689.1"/>
    </source>
</evidence>
<feature type="binding site" evidence="2">
    <location>
        <position position="174"/>
    </location>
    <ligand>
        <name>substrate</name>
    </ligand>
</feature>
<keyword evidence="5" id="KW-1185">Reference proteome</keyword>
<name>A0A2U8DLW3_9CLOT</name>
<dbReference type="Pfam" id="PF04101">
    <property type="entry name" value="Glyco_tran_28_C"/>
    <property type="match status" value="1"/>
</dbReference>
<dbReference type="InterPro" id="IPR007235">
    <property type="entry name" value="Glyco_trans_28_C"/>
</dbReference>
<dbReference type="KEGG" id="cdrk:B9W14_04055"/>
<sequence length="352" mass="40321">MEIAIRADGGAKIGMGHIMRTLVLAKELKNKNNHVFYICRVDNFTYDIKNLNNETYGFNHNEFIKNYVSDKYKMGIEKILSVGFKVYFVRENFLISDMMNIKADLLITDSYDIDEYYFSKTKNAFSRTAYIDDMNLYYYDVDFLINQNIGAEKFNYKTNENSKLLCGCKYVMLRKEFKNIEEKCVPETVKNIMITVGGADPNNITLKLLSWVKSLNYNFHVVIGPSFNNIEQLKEFESARIKLYHNVDMCSLMQKVDMAVSACGSTLYELAACKVPTIGIIIADNQQGIACEMHKQGIIRNIGWYNELDEDTFIKAIGDISDNYDLRKNMGLKASKLIDGKGAERISNIITA</sequence>
<dbReference type="Proteomes" id="UP000244910">
    <property type="component" value="Chromosome"/>
</dbReference>
<dbReference type="PANTHER" id="PTHR21015:SF22">
    <property type="entry name" value="GLYCOSYLTRANSFERASE"/>
    <property type="match status" value="1"/>
</dbReference>
<evidence type="ECO:0000259" key="3">
    <source>
        <dbReference type="Pfam" id="PF04101"/>
    </source>
</evidence>
<dbReference type="PANTHER" id="PTHR21015">
    <property type="entry name" value="UDP-N-ACETYLGLUCOSAMINE--N-ACETYLMURAMYL-(PENTAPEPTIDE) PYROPHOSPHORYL-UNDECAPRENOL N-ACETYLGLUCOSAMINE TRANSFERASE 1"/>
    <property type="match status" value="1"/>
</dbReference>
<reference evidence="5" key="1">
    <citation type="submission" date="2017-04" db="EMBL/GenBank/DDBJ databases">
        <authorList>
            <person name="Song Y."/>
            <person name="Cho B.-K."/>
        </authorList>
    </citation>
    <scope>NUCLEOTIDE SEQUENCE [LARGE SCALE GENOMIC DNA]</scope>
    <source>
        <strain evidence="5">SL1</strain>
    </source>
</reference>
<dbReference type="RefSeq" id="WP_032076674.1">
    <property type="nucleotide sequence ID" value="NZ_CP020953.1"/>
</dbReference>
<protein>
    <submittedName>
        <fullName evidence="4">UDP-2,4-diacetamido-2,4, 6-trideoxy-beta-L-altropyranose hydrolase</fullName>
    </submittedName>
</protein>
<evidence type="ECO:0000256" key="2">
    <source>
        <dbReference type="PIRSR" id="PIRSR620023-2"/>
    </source>
</evidence>
<proteinExistence type="predicted"/>
<dbReference type="SUPFAM" id="SSF53756">
    <property type="entry name" value="UDP-Glycosyltransferase/glycogen phosphorylase"/>
    <property type="match status" value="1"/>
</dbReference>
<evidence type="ECO:0000256" key="1">
    <source>
        <dbReference type="PIRSR" id="PIRSR620023-1"/>
    </source>
</evidence>
<dbReference type="AlphaFoldDB" id="A0A2U8DLW3"/>
<dbReference type="NCBIfam" id="TIGR03590">
    <property type="entry name" value="PseG"/>
    <property type="match status" value="1"/>
</dbReference>
<dbReference type="GO" id="GO:0016787">
    <property type="term" value="F:hydrolase activity"/>
    <property type="evidence" value="ECO:0007669"/>
    <property type="project" value="UniProtKB-KW"/>
</dbReference>
<feature type="binding site" evidence="2">
    <location>
        <position position="269"/>
    </location>
    <ligand>
        <name>substrate</name>
    </ligand>
</feature>
<feature type="active site" description="Proton acceptor" evidence="1">
    <location>
        <position position="17"/>
    </location>
</feature>